<organism evidence="2 3">
    <name type="scientific">Cryptolaemus montrouzieri</name>
    <dbReference type="NCBI Taxonomy" id="559131"/>
    <lineage>
        <taxon>Eukaryota</taxon>
        <taxon>Metazoa</taxon>
        <taxon>Ecdysozoa</taxon>
        <taxon>Arthropoda</taxon>
        <taxon>Hexapoda</taxon>
        <taxon>Insecta</taxon>
        <taxon>Pterygota</taxon>
        <taxon>Neoptera</taxon>
        <taxon>Endopterygota</taxon>
        <taxon>Coleoptera</taxon>
        <taxon>Polyphaga</taxon>
        <taxon>Cucujiformia</taxon>
        <taxon>Coccinelloidea</taxon>
        <taxon>Coccinellidae</taxon>
        <taxon>Scymninae</taxon>
        <taxon>Scymnini</taxon>
        <taxon>Cryptolaemus</taxon>
    </lineage>
</organism>
<keyword evidence="1" id="KW-0732">Signal</keyword>
<gene>
    <name evidence="2" type="ORF">HHI36_000972</name>
</gene>
<sequence length="92" mass="9681">MIQKFIFFALLLSLCLTVFANPLSAKPAVAIPDTAADDILETAESRHGGNRGGYYKGGNNWKHGGGGGYYHGGGGGYYQGGGGKYGKKHWGK</sequence>
<feature type="chain" id="PRO_5044883567" evidence="1">
    <location>
        <begin position="21"/>
        <end position="92"/>
    </location>
</feature>
<accession>A0ABD2P745</accession>
<keyword evidence="3" id="KW-1185">Reference proteome</keyword>
<evidence type="ECO:0000313" key="2">
    <source>
        <dbReference type="EMBL" id="KAL3286466.1"/>
    </source>
</evidence>
<reference evidence="2 3" key="1">
    <citation type="journal article" date="2021" name="BMC Biol.">
        <title>Horizontally acquired antibacterial genes associated with adaptive radiation of ladybird beetles.</title>
        <authorList>
            <person name="Li H.S."/>
            <person name="Tang X.F."/>
            <person name="Huang Y.H."/>
            <person name="Xu Z.Y."/>
            <person name="Chen M.L."/>
            <person name="Du X.Y."/>
            <person name="Qiu B.Y."/>
            <person name="Chen P.T."/>
            <person name="Zhang W."/>
            <person name="Slipinski A."/>
            <person name="Escalona H.E."/>
            <person name="Waterhouse R.M."/>
            <person name="Zwick A."/>
            <person name="Pang H."/>
        </authorList>
    </citation>
    <scope>NUCLEOTIDE SEQUENCE [LARGE SCALE GENOMIC DNA]</scope>
    <source>
        <strain evidence="2">SYSU2018</strain>
    </source>
</reference>
<comment type="caution">
    <text evidence="2">The sequence shown here is derived from an EMBL/GenBank/DDBJ whole genome shotgun (WGS) entry which is preliminary data.</text>
</comment>
<proteinExistence type="predicted"/>
<name>A0ABD2P745_9CUCU</name>
<feature type="signal peptide" evidence="1">
    <location>
        <begin position="1"/>
        <end position="20"/>
    </location>
</feature>
<dbReference type="Proteomes" id="UP001516400">
    <property type="component" value="Unassembled WGS sequence"/>
</dbReference>
<evidence type="ECO:0000256" key="1">
    <source>
        <dbReference type="SAM" id="SignalP"/>
    </source>
</evidence>
<dbReference type="InterPro" id="IPR010800">
    <property type="entry name" value="GRP"/>
</dbReference>
<dbReference type="Pfam" id="PF07172">
    <property type="entry name" value="GRP"/>
    <property type="match status" value="1"/>
</dbReference>
<dbReference type="EMBL" id="JABFTP020000185">
    <property type="protein sequence ID" value="KAL3286466.1"/>
    <property type="molecule type" value="Genomic_DNA"/>
</dbReference>
<protein>
    <submittedName>
        <fullName evidence="2">Uncharacterized protein</fullName>
    </submittedName>
</protein>
<dbReference type="AlphaFoldDB" id="A0ABD2P745"/>
<evidence type="ECO:0000313" key="3">
    <source>
        <dbReference type="Proteomes" id="UP001516400"/>
    </source>
</evidence>